<evidence type="ECO:0000313" key="3">
    <source>
        <dbReference type="Proteomes" id="UP001183202"/>
    </source>
</evidence>
<dbReference type="Pfam" id="PF11716">
    <property type="entry name" value="MDMPI_N"/>
    <property type="match status" value="1"/>
</dbReference>
<dbReference type="NCBIfam" id="TIGR03085">
    <property type="entry name" value="TIGR03085 family metal-binding protein"/>
    <property type="match status" value="1"/>
</dbReference>
<organism evidence="2 3">
    <name type="scientific">Pseudonocardia charpentierae</name>
    <dbReference type="NCBI Taxonomy" id="3075545"/>
    <lineage>
        <taxon>Bacteria</taxon>
        <taxon>Bacillati</taxon>
        <taxon>Actinomycetota</taxon>
        <taxon>Actinomycetes</taxon>
        <taxon>Pseudonocardiales</taxon>
        <taxon>Pseudonocardiaceae</taxon>
        <taxon>Pseudonocardia</taxon>
    </lineage>
</organism>
<keyword evidence="3" id="KW-1185">Reference proteome</keyword>
<dbReference type="RefSeq" id="WP_311557154.1">
    <property type="nucleotide sequence ID" value="NZ_JAVREJ010000010.1"/>
</dbReference>
<dbReference type="Proteomes" id="UP001183202">
    <property type="component" value="Unassembled WGS sequence"/>
</dbReference>
<proteinExistence type="predicted"/>
<feature type="domain" description="Mycothiol-dependent maleylpyruvate isomerase metal-binding" evidence="1">
    <location>
        <begin position="4"/>
        <end position="100"/>
    </location>
</feature>
<dbReference type="InterPro" id="IPR024344">
    <property type="entry name" value="MDMPI_metal-binding"/>
</dbReference>
<accession>A0ABU2NBT9</accession>
<evidence type="ECO:0000259" key="1">
    <source>
        <dbReference type="Pfam" id="PF11716"/>
    </source>
</evidence>
<name>A0ABU2NBT9_9PSEU</name>
<dbReference type="InterPro" id="IPR034660">
    <property type="entry name" value="DinB/YfiT-like"/>
</dbReference>
<protein>
    <submittedName>
        <fullName evidence="2">TIGR03085 family metal-binding protein</fullName>
    </submittedName>
</protein>
<gene>
    <name evidence="2" type="ORF">RM445_16045</name>
</gene>
<reference evidence="3" key="1">
    <citation type="submission" date="2023-07" db="EMBL/GenBank/DDBJ databases">
        <title>30 novel species of actinomycetes from the DSMZ collection.</title>
        <authorList>
            <person name="Nouioui I."/>
        </authorList>
    </citation>
    <scope>NUCLEOTIDE SEQUENCE [LARGE SCALE GENOMIC DNA]</scope>
    <source>
        <strain evidence="3">DSM 45834</strain>
    </source>
</reference>
<comment type="caution">
    <text evidence="2">The sequence shown here is derived from an EMBL/GenBank/DDBJ whole genome shotgun (WGS) entry which is preliminary data.</text>
</comment>
<sequence length="208" mass="22778">MSLARAERAALSDTLDKTDPDQPTLCDGWTARDLLAHLLVRERQPWAAGGIVIPFLAPVTERAMQGYGDTPWTDMVEQLRTGPPAWSPSRIARIDEAMNGAELFIHHEDVRRGLPGWEPRGADETRDGAVWETLTRMGRLLYRRSPVGVVVRRPTGEQAVVKTGSGLVTVEGEPGEIILHAFGRDAVRVELRGQPADVAALTESSRGV</sequence>
<dbReference type="EMBL" id="JAVREJ010000010">
    <property type="protein sequence ID" value="MDT0351042.1"/>
    <property type="molecule type" value="Genomic_DNA"/>
</dbReference>
<dbReference type="InterPro" id="IPR017517">
    <property type="entry name" value="Maleyloyr_isom"/>
</dbReference>
<dbReference type="NCBIfam" id="TIGR03083">
    <property type="entry name" value="maleylpyruvate isomerase family mycothiol-dependent enzyme"/>
    <property type="match status" value="1"/>
</dbReference>
<evidence type="ECO:0000313" key="2">
    <source>
        <dbReference type="EMBL" id="MDT0351042.1"/>
    </source>
</evidence>
<dbReference type="Gene3D" id="1.20.120.450">
    <property type="entry name" value="dinb family like domain"/>
    <property type="match status" value="1"/>
</dbReference>
<dbReference type="InterPro" id="IPR017519">
    <property type="entry name" value="CHP03085"/>
</dbReference>
<dbReference type="SUPFAM" id="SSF109854">
    <property type="entry name" value="DinB/YfiT-like putative metalloenzymes"/>
    <property type="match status" value="1"/>
</dbReference>